<proteinExistence type="predicted"/>
<dbReference type="SUPFAM" id="SSF102588">
    <property type="entry name" value="LmbE-like"/>
    <property type="match status" value="1"/>
</dbReference>
<reference evidence="1" key="1">
    <citation type="submission" date="2019-08" db="EMBL/GenBank/DDBJ databases">
        <authorList>
            <person name="Kucharzyk K."/>
            <person name="Murdoch R.W."/>
            <person name="Higgins S."/>
            <person name="Loffler F."/>
        </authorList>
    </citation>
    <scope>NUCLEOTIDE SEQUENCE</scope>
</reference>
<dbReference type="AlphaFoldDB" id="A0A645III5"/>
<comment type="caution">
    <text evidence="1">The sequence shown here is derived from an EMBL/GenBank/DDBJ whole genome shotgun (WGS) entry which is preliminary data.</text>
</comment>
<dbReference type="EMBL" id="VSSQ01110153">
    <property type="protein sequence ID" value="MPN48124.1"/>
    <property type="molecule type" value="Genomic_DNA"/>
</dbReference>
<organism evidence="1">
    <name type="scientific">bioreactor metagenome</name>
    <dbReference type="NCBI Taxonomy" id="1076179"/>
    <lineage>
        <taxon>unclassified sequences</taxon>
        <taxon>metagenomes</taxon>
        <taxon>ecological metagenomes</taxon>
    </lineage>
</organism>
<name>A0A645III5_9ZZZZ</name>
<accession>A0A645III5</accession>
<dbReference type="Gene3D" id="3.40.50.10320">
    <property type="entry name" value="LmbE-like"/>
    <property type="match status" value="1"/>
</dbReference>
<gene>
    <name evidence="1" type="ORF">SDC9_195729</name>
</gene>
<protein>
    <submittedName>
        <fullName evidence="1">Uncharacterized protein</fullName>
    </submittedName>
</protein>
<sequence>MTVREVAPEIILTHGPYDYMEDHVNAGRLAVSAAFCRGMTNFKCDQRVAPTLQDVAVYHSMPHSLTDGLRRPVIPGMFVDISTTIPTKKAMLSCHKSQKDWLDISQGTDAYLDELDMRGRHYGKLSEIFEYAEGWIRHNNAGFCPPDFNPLLAKLGRGVKVNAEFEAALEWR</sequence>
<evidence type="ECO:0000313" key="1">
    <source>
        <dbReference type="EMBL" id="MPN48124.1"/>
    </source>
</evidence>
<dbReference type="InterPro" id="IPR024078">
    <property type="entry name" value="LmbE-like_dom_sf"/>
</dbReference>